<dbReference type="PROSITE" id="PS51257">
    <property type="entry name" value="PROKAR_LIPOPROTEIN"/>
    <property type="match status" value="1"/>
</dbReference>
<dbReference type="EMBL" id="JAJOMB010000028">
    <property type="protein sequence ID" value="MCD5316234.1"/>
    <property type="molecule type" value="Genomic_DNA"/>
</dbReference>
<feature type="compositionally biased region" description="Basic and acidic residues" evidence="1">
    <location>
        <begin position="204"/>
        <end position="214"/>
    </location>
</feature>
<proteinExistence type="predicted"/>
<evidence type="ECO:0000313" key="3">
    <source>
        <dbReference type="Proteomes" id="UP001138997"/>
    </source>
</evidence>
<feature type="region of interest" description="Disordered" evidence="1">
    <location>
        <begin position="187"/>
        <end position="224"/>
    </location>
</feature>
<reference evidence="2" key="1">
    <citation type="submission" date="2021-11" db="EMBL/GenBank/DDBJ databases">
        <title>Streptomyces corallinus and Kineosporia corallina sp. nov., two new coral-derived marine actinobacteria.</title>
        <authorList>
            <person name="Buangrab K."/>
            <person name="Sutthacheep M."/>
            <person name="Yeemin T."/>
            <person name="Harunari E."/>
            <person name="Igarashi Y."/>
            <person name="Sripreechasak P."/>
            <person name="Kanchanasin P."/>
            <person name="Tanasupawat S."/>
            <person name="Phongsopitanun W."/>
        </authorList>
    </citation>
    <scope>NUCLEOTIDE SEQUENCE</scope>
    <source>
        <strain evidence="2">JCM 31032</strain>
    </source>
</reference>
<protein>
    <recommendedName>
        <fullName evidence="4">Membrane lipoprotein</fullName>
    </recommendedName>
</protein>
<evidence type="ECO:0008006" key="4">
    <source>
        <dbReference type="Google" id="ProtNLM"/>
    </source>
</evidence>
<dbReference type="RefSeq" id="WP_231449087.1">
    <property type="nucleotide sequence ID" value="NZ_JAJOMB010000028.1"/>
</dbReference>
<name>A0A9X1NME3_9ACTN</name>
<dbReference type="Proteomes" id="UP001138997">
    <property type="component" value="Unassembled WGS sequence"/>
</dbReference>
<keyword evidence="3" id="KW-1185">Reference proteome</keyword>
<evidence type="ECO:0000313" key="2">
    <source>
        <dbReference type="EMBL" id="MCD5316234.1"/>
    </source>
</evidence>
<evidence type="ECO:0000256" key="1">
    <source>
        <dbReference type="SAM" id="MobiDB-lite"/>
    </source>
</evidence>
<accession>A0A9X1NME3</accession>
<comment type="caution">
    <text evidence="2">The sequence shown here is derived from an EMBL/GenBank/DDBJ whole genome shotgun (WGS) entry which is preliminary data.</text>
</comment>
<sequence length="224" mass="22672">MGTGVSRWPTAEAAVLTALALGLSGCGAEAVSGAGESAGSNEPPTAEQQERALAAGFDVGLVYVSALEGYQVVAGGSGVYGADGYQTIYASPSGDDLRLTVERRSLDDRSCAALPIPAAEPFDAEVKCTRDGEGWSRVSGDRNEFAVAHDDVLVRVSGKAANADLLRTAAEQARPATAEEVEAILPAAPEAVSESTPGDAPDETVTRGDIHGDNAPDNSVGAGG</sequence>
<dbReference type="AlphaFoldDB" id="A0A9X1NME3"/>
<organism evidence="2 3">
    <name type="scientific">Kineosporia babensis</name>
    <dbReference type="NCBI Taxonomy" id="499548"/>
    <lineage>
        <taxon>Bacteria</taxon>
        <taxon>Bacillati</taxon>
        <taxon>Actinomycetota</taxon>
        <taxon>Actinomycetes</taxon>
        <taxon>Kineosporiales</taxon>
        <taxon>Kineosporiaceae</taxon>
        <taxon>Kineosporia</taxon>
    </lineage>
</organism>
<gene>
    <name evidence="2" type="ORF">LR394_35590</name>
</gene>